<dbReference type="Pfam" id="PF04199">
    <property type="entry name" value="Cyclase"/>
    <property type="match status" value="1"/>
</dbReference>
<dbReference type="RefSeq" id="XP_022506984.1">
    <property type="nucleotide sequence ID" value="XM_022660727.1"/>
</dbReference>
<comment type="similarity">
    <text evidence="1">Belongs to the Cyclase 1 superfamily.</text>
</comment>
<gene>
    <name evidence="2" type="ORF">AYO21_10819</name>
</gene>
<protein>
    <recommendedName>
        <fullName evidence="4">Cyclase</fullName>
    </recommendedName>
</protein>
<name>A0A177EVE8_9EURO</name>
<dbReference type="GeneID" id="34605929"/>
<reference evidence="2 3" key="1">
    <citation type="submission" date="2016-03" db="EMBL/GenBank/DDBJ databases">
        <title>Draft genome sequence of the Fonsecaea monophora CBS 269.37.</title>
        <authorList>
            <person name="Bombassaro A."/>
            <person name="Vinicius W.A."/>
            <person name="De Hoog S."/>
            <person name="Sun J."/>
            <person name="Souza E.M."/>
            <person name="Raittz R.T."/>
            <person name="Costa F."/>
            <person name="Leao A.C."/>
            <person name="Tadra-Sfeir M.Z."/>
            <person name="Baura V."/>
            <person name="Balsanelli E."/>
            <person name="Pedrosa F.O."/>
            <person name="Moreno L.F."/>
            <person name="Steffens M.B."/>
            <person name="Xi L."/>
            <person name="Bocca A.L."/>
            <person name="Felipe M.S."/>
            <person name="Teixeira M."/>
            <person name="Telles Filho F.Q."/>
            <person name="Azevedo C.M."/>
            <person name="Gomes R."/>
            <person name="Vicente V.A."/>
        </authorList>
    </citation>
    <scope>NUCLEOTIDE SEQUENCE [LARGE SCALE GENOMIC DNA]</scope>
    <source>
        <strain evidence="2 3">CBS 269.37</strain>
    </source>
</reference>
<proteinExistence type="inferred from homology"/>
<dbReference type="Proteomes" id="UP000077002">
    <property type="component" value="Unassembled WGS sequence"/>
</dbReference>
<dbReference type="EMBL" id="LVKK01000132">
    <property type="protein sequence ID" value="OAG35032.1"/>
    <property type="molecule type" value="Genomic_DNA"/>
</dbReference>
<evidence type="ECO:0000256" key="1">
    <source>
        <dbReference type="ARBA" id="ARBA00007865"/>
    </source>
</evidence>
<dbReference type="GO" id="GO:0019441">
    <property type="term" value="P:L-tryptophan catabolic process to kynurenine"/>
    <property type="evidence" value="ECO:0007669"/>
    <property type="project" value="InterPro"/>
</dbReference>
<keyword evidence="3" id="KW-1185">Reference proteome</keyword>
<dbReference type="PANTHER" id="PTHR34861:SF10">
    <property type="entry name" value="CYCLASE"/>
    <property type="match status" value="1"/>
</dbReference>
<evidence type="ECO:0000313" key="3">
    <source>
        <dbReference type="Proteomes" id="UP000077002"/>
    </source>
</evidence>
<dbReference type="GO" id="GO:0004061">
    <property type="term" value="F:arylformamidase activity"/>
    <property type="evidence" value="ECO:0007669"/>
    <property type="project" value="InterPro"/>
</dbReference>
<accession>A0A177EVE8</accession>
<dbReference type="AlphaFoldDB" id="A0A177EVE8"/>
<evidence type="ECO:0008006" key="4">
    <source>
        <dbReference type="Google" id="ProtNLM"/>
    </source>
</evidence>
<dbReference type="Gene3D" id="3.50.30.50">
    <property type="entry name" value="Putative cyclase"/>
    <property type="match status" value="1"/>
</dbReference>
<dbReference type="SUPFAM" id="SSF102198">
    <property type="entry name" value="Putative cyclase"/>
    <property type="match status" value="1"/>
</dbReference>
<dbReference type="OrthoDB" id="5396at2759"/>
<dbReference type="InterPro" id="IPR037175">
    <property type="entry name" value="KFase_sf"/>
</dbReference>
<comment type="caution">
    <text evidence="2">The sequence shown here is derived from an EMBL/GenBank/DDBJ whole genome shotgun (WGS) entry which is preliminary data.</text>
</comment>
<organism evidence="2 3">
    <name type="scientific">Fonsecaea monophora</name>
    <dbReference type="NCBI Taxonomy" id="254056"/>
    <lineage>
        <taxon>Eukaryota</taxon>
        <taxon>Fungi</taxon>
        <taxon>Dikarya</taxon>
        <taxon>Ascomycota</taxon>
        <taxon>Pezizomycotina</taxon>
        <taxon>Eurotiomycetes</taxon>
        <taxon>Chaetothyriomycetidae</taxon>
        <taxon>Chaetothyriales</taxon>
        <taxon>Herpotrichiellaceae</taxon>
        <taxon>Fonsecaea</taxon>
    </lineage>
</organism>
<dbReference type="InterPro" id="IPR007325">
    <property type="entry name" value="KFase/CYL"/>
</dbReference>
<sequence length="346" mass="39144">MPTFDPDSDHLPKLADLEQIPGAPKYAAWFWGENDELGRLNLLTARRVADAARLIRTGERVALNFPLDYPDPPFFGRETFKHRLKQLNESSYDDLYDFNPQSGSQWDGYRHVRDPVAYILLFGLETAWFLTLRASAQNLTGRLLAQWILGLTTREQIVDSSRIGLQAWGKQGIAGRAVLLDIYSFTKEWYDPLSARRITLAELRTCAEAEGVEFKYGDILLVRTGWSAGYNQLDAAGRQAYRAKGFHELAFAGVDCGEEVVEFLHDNYFSAVASDSPTFESWPPSVESGKEILHSFLLPLWGVPIGEMWDLDGLAELCKKTRRWEFFLTSCPANVKGEKIPVPVFL</sequence>
<evidence type="ECO:0000313" key="2">
    <source>
        <dbReference type="EMBL" id="OAG35032.1"/>
    </source>
</evidence>
<dbReference type="PANTHER" id="PTHR34861">
    <property type="match status" value="1"/>
</dbReference>